<evidence type="ECO:0000256" key="1">
    <source>
        <dbReference type="ARBA" id="ARBA00007074"/>
    </source>
</evidence>
<reference evidence="7" key="1">
    <citation type="submission" date="2016-10" db="EMBL/GenBank/DDBJ databases">
        <authorList>
            <person name="Varghese N."/>
            <person name="Submissions S."/>
        </authorList>
    </citation>
    <scope>NUCLEOTIDE SEQUENCE [LARGE SCALE GENOMIC DNA]</scope>
    <source>
        <strain evidence="7">DSM 24740</strain>
    </source>
</reference>
<dbReference type="InterPro" id="IPR000064">
    <property type="entry name" value="NLP_P60_dom"/>
</dbReference>
<sequence>MSALHTLNFYPMAIRFLPALFLCLLLFSCLSESDKKDSRYSNLNDNLVLLSKELVADRRTDRAEFVLRYDEDDTELNGYTTLPVALDSLQALLRSYPEIENKVRLLPDAAVGNKTVGIIKVSVANLRSEPGHSQELATQALLGTPIEVLDLVDNWCLVRTPDRYIAWLEPGAFTAMTVPEAKIWLEGELLRLVPPSGFLTAAPGGTTIISDLVAGNLLRPTGRQQSQFLELALPDNTLGWAPKADFEPSGNWQSPDALSTDRLLEAARKLAGRPYLWGGTSPKGMDCSGFTKTAYYLNGYVIPRDASQQVHAGVEVELTDDFKNLEAGDLLFFGRFREDGSEKITHVGVYLGDGQFLHAGADNGRITTNSLRASAPDYAEHRLKSLLRARRLSPDSKGVLTVNDAFRSLLTK</sequence>
<evidence type="ECO:0000256" key="2">
    <source>
        <dbReference type="ARBA" id="ARBA00022670"/>
    </source>
</evidence>
<dbReference type="PANTHER" id="PTHR47053">
    <property type="entry name" value="MUREIN DD-ENDOPEPTIDASE MEPH-RELATED"/>
    <property type="match status" value="1"/>
</dbReference>
<dbReference type="InterPro" id="IPR051202">
    <property type="entry name" value="Peptidase_C40"/>
</dbReference>
<evidence type="ECO:0000256" key="4">
    <source>
        <dbReference type="ARBA" id="ARBA00022807"/>
    </source>
</evidence>
<keyword evidence="3 6" id="KW-0378">Hydrolase</keyword>
<evidence type="ECO:0000256" key="3">
    <source>
        <dbReference type="ARBA" id="ARBA00022801"/>
    </source>
</evidence>
<dbReference type="Gene3D" id="2.30.30.40">
    <property type="entry name" value="SH3 Domains"/>
    <property type="match status" value="2"/>
</dbReference>
<feature type="domain" description="NlpC/P60" evidence="5">
    <location>
        <begin position="257"/>
        <end position="390"/>
    </location>
</feature>
<keyword evidence="2" id="KW-0645">Protease</keyword>
<name>A0A1H9JSR7_9BACT</name>
<dbReference type="OrthoDB" id="9813368at2"/>
<dbReference type="PROSITE" id="PS51935">
    <property type="entry name" value="NLPC_P60"/>
    <property type="match status" value="1"/>
</dbReference>
<dbReference type="PANTHER" id="PTHR47053:SF1">
    <property type="entry name" value="MUREIN DD-ENDOPEPTIDASE MEPH-RELATED"/>
    <property type="match status" value="1"/>
</dbReference>
<dbReference type="GO" id="GO:0006508">
    <property type="term" value="P:proteolysis"/>
    <property type="evidence" value="ECO:0007669"/>
    <property type="project" value="UniProtKB-KW"/>
</dbReference>
<dbReference type="InParanoid" id="A0A1H9JSR7"/>
<dbReference type="Gene3D" id="3.90.1720.10">
    <property type="entry name" value="endopeptidase domain like (from Nostoc punctiforme)"/>
    <property type="match status" value="1"/>
</dbReference>
<dbReference type="InterPro" id="IPR041382">
    <property type="entry name" value="SH3_16"/>
</dbReference>
<organism evidence="6 7">
    <name type="scientific">Neolewinella agarilytica</name>
    <dbReference type="NCBI Taxonomy" id="478744"/>
    <lineage>
        <taxon>Bacteria</taxon>
        <taxon>Pseudomonadati</taxon>
        <taxon>Bacteroidota</taxon>
        <taxon>Saprospiria</taxon>
        <taxon>Saprospirales</taxon>
        <taxon>Lewinellaceae</taxon>
        <taxon>Neolewinella</taxon>
    </lineage>
</organism>
<dbReference type="AlphaFoldDB" id="A0A1H9JSR7"/>
<evidence type="ECO:0000313" key="7">
    <source>
        <dbReference type="Proteomes" id="UP000199021"/>
    </source>
</evidence>
<dbReference type="Pfam" id="PF18348">
    <property type="entry name" value="SH3_16"/>
    <property type="match status" value="1"/>
</dbReference>
<dbReference type="Pfam" id="PF00877">
    <property type="entry name" value="NLPC_P60"/>
    <property type="match status" value="1"/>
</dbReference>
<keyword evidence="7" id="KW-1185">Reference proteome</keyword>
<protein>
    <submittedName>
        <fullName evidence="6">Cell wall-associated hydrolase, NlpC family</fullName>
    </submittedName>
</protein>
<keyword evidence="4" id="KW-0788">Thiol protease</keyword>
<dbReference type="SUPFAM" id="SSF54001">
    <property type="entry name" value="Cysteine proteinases"/>
    <property type="match status" value="1"/>
</dbReference>
<evidence type="ECO:0000313" key="6">
    <source>
        <dbReference type="EMBL" id="SEQ89840.1"/>
    </source>
</evidence>
<dbReference type="EMBL" id="FOFB01000018">
    <property type="protein sequence ID" value="SEQ89840.1"/>
    <property type="molecule type" value="Genomic_DNA"/>
</dbReference>
<accession>A0A1H9JSR7</accession>
<dbReference type="GO" id="GO:0008234">
    <property type="term" value="F:cysteine-type peptidase activity"/>
    <property type="evidence" value="ECO:0007669"/>
    <property type="project" value="UniProtKB-KW"/>
</dbReference>
<dbReference type="Proteomes" id="UP000199021">
    <property type="component" value="Unassembled WGS sequence"/>
</dbReference>
<comment type="similarity">
    <text evidence="1">Belongs to the peptidase C40 family.</text>
</comment>
<gene>
    <name evidence="6" type="ORF">SAMN05444359_11854</name>
</gene>
<evidence type="ECO:0000259" key="5">
    <source>
        <dbReference type="PROSITE" id="PS51935"/>
    </source>
</evidence>
<proteinExistence type="inferred from homology"/>
<dbReference type="STRING" id="478744.SAMN05444359_11854"/>
<dbReference type="InterPro" id="IPR038765">
    <property type="entry name" value="Papain-like_cys_pep_sf"/>
</dbReference>